<accession>A4X0N6</accession>
<evidence type="ECO:0000256" key="1">
    <source>
        <dbReference type="SAM" id="MobiDB-lite"/>
    </source>
</evidence>
<feature type="compositionally biased region" description="Basic and acidic residues" evidence="1">
    <location>
        <begin position="150"/>
        <end position="160"/>
    </location>
</feature>
<dbReference type="AlphaFoldDB" id="A4X0N6"/>
<dbReference type="KEGG" id="rsq:Rsph17025_4355"/>
<dbReference type="HOGENOM" id="CLU_320749_0_0_5"/>
<feature type="compositionally biased region" description="Basic and acidic residues" evidence="1">
    <location>
        <begin position="511"/>
        <end position="527"/>
    </location>
</feature>
<geneLocation type="plasmid" evidence="2">
    <name>pRSPA03</name>
</geneLocation>
<feature type="compositionally biased region" description="Basic residues" evidence="1">
    <location>
        <begin position="248"/>
        <end position="260"/>
    </location>
</feature>
<feature type="compositionally biased region" description="Basic residues" evidence="1">
    <location>
        <begin position="188"/>
        <end position="198"/>
    </location>
</feature>
<name>A4X0N6_CERS5</name>
<feature type="compositionally biased region" description="Basic residues" evidence="1">
    <location>
        <begin position="209"/>
        <end position="232"/>
    </location>
</feature>
<organism evidence="2">
    <name type="scientific">Cereibacter sphaeroides (strain ATCC 17025 / ATH 2.4.3)</name>
    <name type="common">Rhodobacter sphaeroides</name>
    <dbReference type="NCBI Taxonomy" id="349102"/>
    <lineage>
        <taxon>Bacteria</taxon>
        <taxon>Pseudomonadati</taxon>
        <taxon>Pseudomonadota</taxon>
        <taxon>Alphaproteobacteria</taxon>
        <taxon>Rhodobacterales</taxon>
        <taxon>Paracoccaceae</taxon>
        <taxon>Cereibacter</taxon>
    </lineage>
</organism>
<sequence length="904" mass="99279">MRQPALRTRQPRHPQQDPQRQRIEPHRQPVGATVEQARPLQELPPQVGGGAAVQPAQAAGQIGHQQRRPAAGGVGALHHPKRLGREPAQQPQGRIGLGRRHIHLARLDRQHPLKRAVLRGIGPVFGIERLPQGLRQRRRRQTGGGVEQQGRGHEQREPRPRAARRRGLDRRGTRAPVQPRRGGIGGRLLRRGGLARRAGKAEQQAPRRGPGRRAGHGRRQCRRLGVRARGRLGPRLARGARGALLQGQHRRHRQKQRLRGRFAPAPRQQAQGGPQCLGGDQGGGATGGRRQARLLQEPQGVLQRRGFGRRPQQKRARKGGLRRHRPARHGIGGIAARGRGHRQPGQHLGTGEDQLGRGAFGRKMLQRREIGKGPALARPEARAEENVGRHVTGMVRPVLHLARPARQRSLQRGHDPLGQQAGKGRLIEPVAEIEPDAQAPQPHHALLRRDHGRRRARQRRRKILAHGPIEPRARGHGHRRSGDSGAAGRDAPEDEAVRPRHGHPRPGAGSARDDAARAHGSEPRTAGEDGQIGQLGLHLGDLRDGAAERGRKLCLVGLEEGRGRGDAFRRELVADRDIRHEVRDAQPFGRQHLGQAEAVGHQHAAEVVERAVEHRRPSVGGPSVRRLDHHLARLGGRLGGARPCQRADAGLQPVLNHRKRQHGAAVQRLEAGALGPGEDAPQHQQVVLGRRFGRHRQHLGRSRAEEGRQRVAGRRRHRKRGRKRAQQLDRDHVAGPAGPQPVRRMAATLRHAGPQAALLLGRARHQPRGHRLQIGRARPLATLVGIDHLAGQGPRPAAAPDPAGDVGHRQRLGQVDLIARPGDAIAGGQGQAVIPADHRNEARHHAPAVQKPPHPRQFPVVRPAVQRQILGPYHLPVEVERRHDPVLRLGQRLRLALHGATSPP</sequence>
<gene>
    <name evidence="2" type="ordered locus">Rsph17025_4355</name>
</gene>
<dbReference type="BioCyc" id="RSPH349102:G1G8M-4492-MONOMER"/>
<feature type="compositionally biased region" description="Gly residues" evidence="1">
    <location>
        <begin position="275"/>
        <end position="287"/>
    </location>
</feature>
<feature type="region of interest" description="Disordered" evidence="1">
    <location>
        <begin position="433"/>
        <end position="533"/>
    </location>
</feature>
<reference evidence="2" key="1">
    <citation type="submission" date="2007-04" db="EMBL/GenBank/DDBJ databases">
        <title>Complete sequence of plasmid pRSPA03 of Rhodobacter sphaeroides ATCC 17025.</title>
        <authorList>
            <consortium name="US DOE Joint Genome Institute"/>
            <person name="Copeland A."/>
            <person name="Lucas S."/>
            <person name="Lapidus A."/>
            <person name="Barry K."/>
            <person name="Detter J.C."/>
            <person name="Glavina del Rio T."/>
            <person name="Hammon N."/>
            <person name="Israni S."/>
            <person name="Dalin E."/>
            <person name="Tice H."/>
            <person name="Pitluck S."/>
            <person name="Chertkov O."/>
            <person name="Brettin T."/>
            <person name="Bruce D."/>
            <person name="Han C."/>
            <person name="Schmutz J."/>
            <person name="Larimer F."/>
            <person name="Land M."/>
            <person name="Hauser L."/>
            <person name="Kyrpides N."/>
            <person name="Kim E."/>
            <person name="Richardson P."/>
            <person name="Mackenzie C."/>
            <person name="Choudhary M."/>
            <person name="Donohue T.J."/>
            <person name="Kaplan S."/>
        </authorList>
    </citation>
    <scope>NUCLEOTIDE SEQUENCE [LARGE SCALE GENOMIC DNA]</scope>
    <source>
        <strain evidence="2">ATCC 17025</strain>
        <plasmid evidence="2">pRSPA03</plasmid>
    </source>
</reference>
<feature type="compositionally biased region" description="Low complexity" evidence="1">
    <location>
        <begin position="233"/>
        <end position="247"/>
    </location>
</feature>
<feature type="region of interest" description="Disordered" evidence="1">
    <location>
        <begin position="1"/>
        <end position="93"/>
    </location>
</feature>
<keyword evidence="2" id="KW-0614">Plasmid</keyword>
<feature type="compositionally biased region" description="Basic residues" evidence="1">
    <location>
        <begin position="450"/>
        <end position="464"/>
    </location>
</feature>
<protein>
    <submittedName>
        <fullName evidence="2">Uncharacterized protein</fullName>
    </submittedName>
</protein>
<feature type="compositionally biased region" description="Basic residues" evidence="1">
    <location>
        <begin position="711"/>
        <end position="725"/>
    </location>
</feature>
<dbReference type="EMBL" id="CP000664">
    <property type="protein sequence ID" value="ABP73200.1"/>
    <property type="molecule type" value="Genomic_DNA"/>
</dbReference>
<feature type="region of interest" description="Disordered" evidence="1">
    <location>
        <begin position="695"/>
        <end position="740"/>
    </location>
</feature>
<evidence type="ECO:0000313" key="2">
    <source>
        <dbReference type="EMBL" id="ABP73200.1"/>
    </source>
</evidence>
<proteinExistence type="predicted"/>
<feature type="compositionally biased region" description="Low complexity" evidence="1">
    <location>
        <begin position="52"/>
        <end position="61"/>
    </location>
</feature>
<feature type="compositionally biased region" description="Low complexity" evidence="1">
    <location>
        <begin position="261"/>
        <end position="274"/>
    </location>
</feature>
<feature type="compositionally biased region" description="Basic residues" evidence="1">
    <location>
        <begin position="306"/>
        <end position="328"/>
    </location>
</feature>
<feature type="region of interest" description="Disordered" evidence="1">
    <location>
        <begin position="132"/>
        <end position="356"/>
    </location>
</feature>